<dbReference type="InterPro" id="IPR044730">
    <property type="entry name" value="RNase_H-like_dom_plant"/>
</dbReference>
<reference evidence="2" key="1">
    <citation type="submission" date="2023-08" db="EMBL/GenBank/DDBJ databases">
        <title>A de novo genome assembly of Solanum verrucosum Schlechtendal, a Mexican diploid species geographically isolated from the other diploid A-genome species in potato relatives.</title>
        <authorList>
            <person name="Hosaka K."/>
        </authorList>
    </citation>
    <scope>NUCLEOTIDE SEQUENCE</scope>
    <source>
        <tissue evidence="2">Young leaves</tissue>
    </source>
</reference>
<gene>
    <name evidence="2" type="ORF">MTR67_023792</name>
</gene>
<feature type="domain" description="RNase H type-1" evidence="1">
    <location>
        <begin position="3"/>
        <end position="77"/>
    </location>
</feature>
<dbReference type="GO" id="GO:0004523">
    <property type="term" value="F:RNA-DNA hybrid ribonuclease activity"/>
    <property type="evidence" value="ECO:0007669"/>
    <property type="project" value="InterPro"/>
</dbReference>
<dbReference type="InterPro" id="IPR053151">
    <property type="entry name" value="RNase_H-like"/>
</dbReference>
<name>A0AAF0QXL0_SOLVR</name>
<protein>
    <recommendedName>
        <fullName evidence="1">RNase H type-1 domain-containing protein</fullName>
    </recommendedName>
</protein>
<accession>A0AAF0QXL0</accession>
<keyword evidence="3" id="KW-1185">Reference proteome</keyword>
<proteinExistence type="predicted"/>
<evidence type="ECO:0000259" key="1">
    <source>
        <dbReference type="Pfam" id="PF13456"/>
    </source>
</evidence>
<dbReference type="CDD" id="cd06222">
    <property type="entry name" value="RNase_H_like"/>
    <property type="match status" value="1"/>
</dbReference>
<dbReference type="PANTHER" id="PTHR47723">
    <property type="entry name" value="OS05G0353850 PROTEIN"/>
    <property type="match status" value="1"/>
</dbReference>
<sequence>MIAIRSGLQFCLENHIPKLIVESDSLAAVNIINGIWKIPWNVTLEVNSIRKMMESITTRVQHSLREGNTLADYLANMVFHFAGNFEFKTFQEMPSTARKIINLDKQSMPQLRIRKCTTI</sequence>
<evidence type="ECO:0000313" key="2">
    <source>
        <dbReference type="EMBL" id="WMV30407.1"/>
    </source>
</evidence>
<dbReference type="InterPro" id="IPR012337">
    <property type="entry name" value="RNaseH-like_sf"/>
</dbReference>
<dbReference type="EMBL" id="CP133616">
    <property type="protein sequence ID" value="WMV30407.1"/>
    <property type="molecule type" value="Genomic_DNA"/>
</dbReference>
<evidence type="ECO:0000313" key="3">
    <source>
        <dbReference type="Proteomes" id="UP001234989"/>
    </source>
</evidence>
<dbReference type="SUPFAM" id="SSF53098">
    <property type="entry name" value="Ribonuclease H-like"/>
    <property type="match status" value="1"/>
</dbReference>
<dbReference type="PANTHER" id="PTHR47723:SF24">
    <property type="entry name" value="RNASE H TYPE-1 DOMAIN-CONTAINING PROTEIN"/>
    <property type="match status" value="1"/>
</dbReference>
<organism evidence="2 3">
    <name type="scientific">Solanum verrucosum</name>
    <dbReference type="NCBI Taxonomy" id="315347"/>
    <lineage>
        <taxon>Eukaryota</taxon>
        <taxon>Viridiplantae</taxon>
        <taxon>Streptophyta</taxon>
        <taxon>Embryophyta</taxon>
        <taxon>Tracheophyta</taxon>
        <taxon>Spermatophyta</taxon>
        <taxon>Magnoliopsida</taxon>
        <taxon>eudicotyledons</taxon>
        <taxon>Gunneridae</taxon>
        <taxon>Pentapetalae</taxon>
        <taxon>asterids</taxon>
        <taxon>lamiids</taxon>
        <taxon>Solanales</taxon>
        <taxon>Solanaceae</taxon>
        <taxon>Solanoideae</taxon>
        <taxon>Solaneae</taxon>
        <taxon>Solanum</taxon>
    </lineage>
</organism>
<dbReference type="AlphaFoldDB" id="A0AAF0QXL0"/>
<dbReference type="Gene3D" id="3.30.420.10">
    <property type="entry name" value="Ribonuclease H-like superfamily/Ribonuclease H"/>
    <property type="match status" value="1"/>
</dbReference>
<dbReference type="Proteomes" id="UP001234989">
    <property type="component" value="Chromosome 5"/>
</dbReference>
<dbReference type="GO" id="GO:0003676">
    <property type="term" value="F:nucleic acid binding"/>
    <property type="evidence" value="ECO:0007669"/>
    <property type="project" value="InterPro"/>
</dbReference>
<dbReference type="InterPro" id="IPR036397">
    <property type="entry name" value="RNaseH_sf"/>
</dbReference>
<dbReference type="InterPro" id="IPR002156">
    <property type="entry name" value="RNaseH_domain"/>
</dbReference>
<dbReference type="Pfam" id="PF13456">
    <property type="entry name" value="RVT_3"/>
    <property type="match status" value="1"/>
</dbReference>